<gene>
    <name evidence="1" type="ORF">ACFQ4E_07835</name>
</gene>
<organism evidence="1 2">
    <name type="scientific">Litorisediminicola beolgyonensis</name>
    <dbReference type="NCBI Taxonomy" id="1173614"/>
    <lineage>
        <taxon>Bacteria</taxon>
        <taxon>Pseudomonadati</taxon>
        <taxon>Pseudomonadota</taxon>
        <taxon>Alphaproteobacteria</taxon>
        <taxon>Rhodobacterales</taxon>
        <taxon>Paracoccaceae</taxon>
        <taxon>Litorisediminicola</taxon>
    </lineage>
</organism>
<sequence>MPVPVRNGNRQLPDGVSFSARAEKLWSFVTQAGARTRTTQGETAMAPEDLSAIASDMTVLVNCWE</sequence>
<dbReference type="Proteomes" id="UP001597135">
    <property type="component" value="Unassembled WGS sequence"/>
</dbReference>
<accession>A0ABW3ZH64</accession>
<evidence type="ECO:0000313" key="2">
    <source>
        <dbReference type="Proteomes" id="UP001597135"/>
    </source>
</evidence>
<comment type="caution">
    <text evidence="1">The sequence shown here is derived from an EMBL/GenBank/DDBJ whole genome shotgun (WGS) entry which is preliminary data.</text>
</comment>
<reference evidence="2" key="1">
    <citation type="journal article" date="2019" name="Int. J. Syst. Evol. Microbiol.">
        <title>The Global Catalogue of Microorganisms (GCM) 10K type strain sequencing project: providing services to taxonomists for standard genome sequencing and annotation.</title>
        <authorList>
            <consortium name="The Broad Institute Genomics Platform"/>
            <consortium name="The Broad Institute Genome Sequencing Center for Infectious Disease"/>
            <person name="Wu L."/>
            <person name="Ma J."/>
        </authorList>
    </citation>
    <scope>NUCLEOTIDE SEQUENCE [LARGE SCALE GENOMIC DNA]</scope>
    <source>
        <strain evidence="2">CCUG 62953</strain>
    </source>
</reference>
<keyword evidence="2" id="KW-1185">Reference proteome</keyword>
<dbReference type="EMBL" id="JBHTMU010000010">
    <property type="protein sequence ID" value="MFD1342324.1"/>
    <property type="molecule type" value="Genomic_DNA"/>
</dbReference>
<evidence type="ECO:0000313" key="1">
    <source>
        <dbReference type="EMBL" id="MFD1342324.1"/>
    </source>
</evidence>
<protein>
    <submittedName>
        <fullName evidence="1">Uncharacterized protein</fullName>
    </submittedName>
</protein>
<name>A0ABW3ZH64_9RHOB</name>
<proteinExistence type="predicted"/>